<comment type="caution">
    <text evidence="2">The sequence shown here is derived from an EMBL/GenBank/DDBJ whole genome shotgun (WGS) entry which is preliminary data.</text>
</comment>
<dbReference type="Gene3D" id="3.40.30.10">
    <property type="entry name" value="Glutaredoxin"/>
    <property type="match status" value="1"/>
</dbReference>
<dbReference type="STRING" id="1618665.UY55_C0001G0200"/>
<dbReference type="PANTHER" id="PTHR34573">
    <property type="entry name" value="VKC DOMAIN-CONTAINING PROTEIN"/>
    <property type="match status" value="1"/>
</dbReference>
<name>A0A0G1W9H0_9BACT</name>
<keyword evidence="1" id="KW-0472">Membrane</keyword>
<proteinExistence type="predicted"/>
<organism evidence="2 3">
    <name type="scientific">Candidatus Jorgensenbacteria bacterium GW2011_GWB1_50_10</name>
    <dbReference type="NCBI Taxonomy" id="1618665"/>
    <lineage>
        <taxon>Bacteria</taxon>
        <taxon>Candidatus Joergenseniibacteriota</taxon>
    </lineage>
</organism>
<dbReference type="AlphaFoldDB" id="A0A0G1W9H0"/>
<protein>
    <submittedName>
        <fullName evidence="2">VKORC1/thioredoxin domain protein</fullName>
    </submittedName>
</protein>
<accession>A0A0G1W9H0</accession>
<dbReference type="Proteomes" id="UP000034224">
    <property type="component" value="Unassembled WGS sequence"/>
</dbReference>
<reference evidence="2 3" key="1">
    <citation type="journal article" date="2015" name="Nature">
        <title>rRNA introns, odd ribosomes, and small enigmatic genomes across a large radiation of phyla.</title>
        <authorList>
            <person name="Brown C.T."/>
            <person name="Hug L.A."/>
            <person name="Thomas B.C."/>
            <person name="Sharon I."/>
            <person name="Castelle C.J."/>
            <person name="Singh A."/>
            <person name="Wilkins M.J."/>
            <person name="Williams K.H."/>
            <person name="Banfield J.F."/>
        </authorList>
    </citation>
    <scope>NUCLEOTIDE SEQUENCE [LARGE SCALE GENOMIC DNA]</scope>
</reference>
<dbReference type="EMBL" id="LCQK01000001">
    <property type="protein sequence ID" value="KKW15446.1"/>
    <property type="molecule type" value="Genomic_DNA"/>
</dbReference>
<sequence>MRKYSLFIIILIIVAAAVAVLIINPGKKASAELNNFAACLAGKNITMYGAESCSWCQKEKANFGSAFEQVPYVECPDEPQKCIALGIEGTPTWIFPDGRKLVGYQGLQKLSEASGCSLPQN</sequence>
<keyword evidence="1" id="KW-0812">Transmembrane</keyword>
<keyword evidence="1" id="KW-1133">Transmembrane helix</keyword>
<feature type="transmembrane region" description="Helical" evidence="1">
    <location>
        <begin position="6"/>
        <end position="23"/>
    </location>
</feature>
<dbReference type="InterPro" id="IPR036249">
    <property type="entry name" value="Thioredoxin-like_sf"/>
</dbReference>
<evidence type="ECO:0000313" key="3">
    <source>
        <dbReference type="Proteomes" id="UP000034224"/>
    </source>
</evidence>
<dbReference type="SUPFAM" id="SSF52833">
    <property type="entry name" value="Thioredoxin-like"/>
    <property type="match status" value="1"/>
</dbReference>
<dbReference type="PANTHER" id="PTHR34573:SF1">
    <property type="entry name" value="VITAMIN K EPOXIDE REDUCTASE DOMAIN-CONTAINING PROTEIN"/>
    <property type="match status" value="1"/>
</dbReference>
<gene>
    <name evidence="2" type="ORF">UY55_C0001G0200</name>
</gene>
<evidence type="ECO:0000256" key="1">
    <source>
        <dbReference type="SAM" id="Phobius"/>
    </source>
</evidence>
<evidence type="ECO:0000313" key="2">
    <source>
        <dbReference type="EMBL" id="KKW15446.1"/>
    </source>
</evidence>